<dbReference type="Pfam" id="PF22780">
    <property type="entry name" value="HI0933_like_1st"/>
    <property type="match status" value="1"/>
</dbReference>
<dbReference type="EMBL" id="WVTI01000002">
    <property type="protein sequence ID" value="MXS25320.1"/>
    <property type="molecule type" value="Genomic_DNA"/>
</dbReference>
<evidence type="ECO:0000256" key="3">
    <source>
        <dbReference type="ARBA" id="ARBA00022827"/>
    </source>
</evidence>
<evidence type="ECO:0000259" key="4">
    <source>
        <dbReference type="Pfam" id="PF03486"/>
    </source>
</evidence>
<dbReference type="Gene3D" id="1.10.8.260">
    <property type="entry name" value="HI0933 insert domain-like"/>
    <property type="match status" value="1"/>
</dbReference>
<protein>
    <submittedName>
        <fullName evidence="6">Aminoacetone oxidase family FAD-binding enzyme</fullName>
    </submittedName>
</protein>
<evidence type="ECO:0000313" key="7">
    <source>
        <dbReference type="Proteomes" id="UP000439965"/>
    </source>
</evidence>
<dbReference type="SUPFAM" id="SSF160996">
    <property type="entry name" value="HI0933 insert domain-like"/>
    <property type="match status" value="1"/>
</dbReference>
<organism evidence="6 7">
    <name type="scientific">Enterococcus gallinarum</name>
    <dbReference type="NCBI Taxonomy" id="1353"/>
    <lineage>
        <taxon>Bacteria</taxon>
        <taxon>Bacillati</taxon>
        <taxon>Bacillota</taxon>
        <taxon>Bacilli</taxon>
        <taxon>Lactobacillales</taxon>
        <taxon>Enterococcaceae</taxon>
        <taxon>Enterococcus</taxon>
    </lineage>
</organism>
<accession>A0A5C8HHI8</accession>
<feature type="domain" description="RsdA/BaiN/AoA(So)-like Rossmann fold-like" evidence="4">
    <location>
        <begin position="6"/>
        <end position="409"/>
    </location>
</feature>
<dbReference type="InterPro" id="IPR023166">
    <property type="entry name" value="BaiN-like_dom_sf"/>
</dbReference>
<dbReference type="InterPro" id="IPR055178">
    <property type="entry name" value="RsdA/BaiN/AoA(So)-like_dom"/>
</dbReference>
<evidence type="ECO:0000313" key="6">
    <source>
        <dbReference type="EMBL" id="MXS25320.1"/>
    </source>
</evidence>
<sequence>MKKSYDVIVIGAGTSGMMAAISAAENGADVLLIEKNKKVGKKLLMTGGGRCNVTNHRSVDDLIAHIPGNGKFLYSTFSQFNNFDVMTFFESHGVPLKEEDHGRMFPVTDKSKTIVEGLLQALHEKQVTLLTNTVVTKLLHDETQIQGVRTEFEEFTAPCVILTTGGRTYPSTGATGDGYKMAKKVGHTITPLYPTESPLISEEPFIKARTLQGISLQDIALSVLDSTGKTVVSHTMDLLFTHFGLSGPAALRCSSFVNQELKSHTPVTVMLDCFPEKTANELVNELTVAAHSKKKLVNALSGILPERLLEFFIHRLALSDLVAEQTTEDQLQALAAIMKGFSVTISKTFPLEKSFVTGGGIHLKEVNPKTMESKCINGLYFGGELLDINGYTGGFNITAAFCTGHVAGKHAAEMASYFHYSQG</sequence>
<dbReference type="Pfam" id="PF03486">
    <property type="entry name" value="HI0933_like"/>
    <property type="match status" value="1"/>
</dbReference>
<dbReference type="AlphaFoldDB" id="A0A5C8HHI8"/>
<dbReference type="RefSeq" id="WP_003127837.1">
    <property type="nucleotide sequence ID" value="NZ_CAAKOE010000012.1"/>
</dbReference>
<dbReference type="InterPro" id="IPR004792">
    <property type="entry name" value="BaiN-like"/>
</dbReference>
<gene>
    <name evidence="6" type="ORF">GTI89_04410</name>
</gene>
<dbReference type="SUPFAM" id="SSF51905">
    <property type="entry name" value="FAD/NAD(P)-binding domain"/>
    <property type="match status" value="1"/>
</dbReference>
<dbReference type="PRINTS" id="PR00411">
    <property type="entry name" value="PNDRDTASEI"/>
</dbReference>
<evidence type="ECO:0000259" key="5">
    <source>
        <dbReference type="Pfam" id="PF22780"/>
    </source>
</evidence>
<comment type="caution">
    <text evidence="6">The sequence shown here is derived from an EMBL/GenBank/DDBJ whole genome shotgun (WGS) entry which is preliminary data.</text>
</comment>
<dbReference type="PANTHER" id="PTHR42887">
    <property type="entry name" value="OS12G0638800 PROTEIN"/>
    <property type="match status" value="1"/>
</dbReference>
<comment type="cofactor">
    <cofactor evidence="1">
        <name>FAD</name>
        <dbReference type="ChEBI" id="CHEBI:57692"/>
    </cofactor>
</comment>
<name>A0A5C8HHI8_ENTGA</name>
<reference evidence="6 7" key="1">
    <citation type="submission" date="2019-04" db="EMBL/GenBank/DDBJ databases">
        <title>Step-wise assembly of the neonatal virome modulated by breast feeding.</title>
        <authorList>
            <person name="Liang G."/>
            <person name="Bushman F."/>
        </authorList>
    </citation>
    <scope>NUCLEOTIDE SEQUENCE [LARGE SCALE GENOMIC DNA]</scope>
    <source>
        <strain evidence="6 7">E3404</strain>
    </source>
</reference>
<keyword evidence="3" id="KW-0274">FAD</keyword>
<dbReference type="NCBIfam" id="TIGR00275">
    <property type="entry name" value="aminoacetone oxidase family FAD-binding enzyme"/>
    <property type="match status" value="1"/>
</dbReference>
<evidence type="ECO:0000256" key="1">
    <source>
        <dbReference type="ARBA" id="ARBA00001974"/>
    </source>
</evidence>
<proteinExistence type="predicted"/>
<dbReference type="Gene3D" id="3.50.50.60">
    <property type="entry name" value="FAD/NAD(P)-binding domain"/>
    <property type="match status" value="1"/>
</dbReference>
<dbReference type="InterPro" id="IPR036188">
    <property type="entry name" value="FAD/NAD-bd_sf"/>
</dbReference>
<dbReference type="Proteomes" id="UP000439965">
    <property type="component" value="Unassembled WGS sequence"/>
</dbReference>
<keyword evidence="2" id="KW-0285">Flavoprotein</keyword>
<dbReference type="Gene3D" id="2.40.30.10">
    <property type="entry name" value="Translation factors"/>
    <property type="match status" value="1"/>
</dbReference>
<dbReference type="InterPro" id="IPR057661">
    <property type="entry name" value="RsdA/BaiN/AoA(So)_Rossmann"/>
</dbReference>
<feature type="domain" description="RsdA/BaiN/AoA(So)-like insert" evidence="5">
    <location>
        <begin position="193"/>
        <end position="356"/>
    </location>
</feature>
<dbReference type="PANTHER" id="PTHR42887:SF2">
    <property type="entry name" value="OS12G0638800 PROTEIN"/>
    <property type="match status" value="1"/>
</dbReference>
<evidence type="ECO:0000256" key="2">
    <source>
        <dbReference type="ARBA" id="ARBA00022630"/>
    </source>
</evidence>